<name>A0A2S7WN05_9FLAO</name>
<dbReference type="Proteomes" id="UP000238882">
    <property type="component" value="Unassembled WGS sequence"/>
</dbReference>
<evidence type="ECO:0000313" key="2">
    <source>
        <dbReference type="Proteomes" id="UP000238882"/>
    </source>
</evidence>
<sequence length="81" mass="9814">MKKRNKFLAWLKPNETLVELDSFYRETVSQFSNEERKVYCKNLLGRLQEDFRLATKAELNEIKKYLKATKRELKFLNKQNV</sequence>
<keyword evidence="2" id="KW-1185">Reference proteome</keyword>
<comment type="caution">
    <text evidence="1">The sequence shown here is derived from an EMBL/GenBank/DDBJ whole genome shotgun (WGS) entry which is preliminary data.</text>
</comment>
<protein>
    <submittedName>
        <fullName evidence="1">Uncharacterized protein</fullName>
    </submittedName>
</protein>
<dbReference type="OrthoDB" id="9990758at2"/>
<dbReference type="RefSeq" id="WP_105015598.1">
    <property type="nucleotide sequence ID" value="NZ_MSCN01000001.1"/>
</dbReference>
<reference evidence="1 2" key="1">
    <citation type="submission" date="2016-12" db="EMBL/GenBank/DDBJ databases">
        <title>Trade-off between light-utilization and light-protection in marine flavobacteria.</title>
        <authorList>
            <person name="Kumagai Y."/>
            <person name="Yoshizawa S."/>
            <person name="Kogure K."/>
            <person name="Iwasaki W."/>
        </authorList>
    </citation>
    <scope>NUCLEOTIDE SEQUENCE [LARGE SCALE GENOMIC DNA]</scope>
    <source>
        <strain evidence="1 2">NBRC 108759</strain>
    </source>
</reference>
<organism evidence="1 2">
    <name type="scientific">Polaribacter porphyrae</name>
    <dbReference type="NCBI Taxonomy" id="1137780"/>
    <lineage>
        <taxon>Bacteria</taxon>
        <taxon>Pseudomonadati</taxon>
        <taxon>Bacteroidota</taxon>
        <taxon>Flavobacteriia</taxon>
        <taxon>Flavobacteriales</taxon>
        <taxon>Flavobacteriaceae</taxon>
    </lineage>
</organism>
<accession>A0A2S7WN05</accession>
<evidence type="ECO:0000313" key="1">
    <source>
        <dbReference type="EMBL" id="PQJ78995.1"/>
    </source>
</evidence>
<dbReference type="EMBL" id="MSCN01000001">
    <property type="protein sequence ID" value="PQJ78995.1"/>
    <property type="molecule type" value="Genomic_DNA"/>
</dbReference>
<gene>
    <name evidence="1" type="ORF">BTO18_07320</name>
</gene>
<dbReference type="AlphaFoldDB" id="A0A2S7WN05"/>
<proteinExistence type="predicted"/>